<dbReference type="Proteomes" id="UP000009168">
    <property type="component" value="Unassembled WGS sequence"/>
</dbReference>
<reference evidence="5" key="1">
    <citation type="journal article" date="2006" name="PLoS Biol.">
        <title>Macronuclear genome sequence of the ciliate Tetrahymena thermophila, a model eukaryote.</title>
        <authorList>
            <person name="Eisen J.A."/>
            <person name="Coyne R.S."/>
            <person name="Wu M."/>
            <person name="Wu D."/>
            <person name="Thiagarajan M."/>
            <person name="Wortman J.R."/>
            <person name="Badger J.H."/>
            <person name="Ren Q."/>
            <person name="Amedeo P."/>
            <person name="Jones K.M."/>
            <person name="Tallon L.J."/>
            <person name="Delcher A.L."/>
            <person name="Salzberg S.L."/>
            <person name="Silva J.C."/>
            <person name="Haas B.J."/>
            <person name="Majoros W.H."/>
            <person name="Farzad M."/>
            <person name="Carlton J.M."/>
            <person name="Smith R.K. Jr."/>
            <person name="Garg J."/>
            <person name="Pearlman R.E."/>
            <person name="Karrer K.M."/>
            <person name="Sun L."/>
            <person name="Manning G."/>
            <person name="Elde N.C."/>
            <person name="Turkewitz A.P."/>
            <person name="Asai D.J."/>
            <person name="Wilkes D.E."/>
            <person name="Wang Y."/>
            <person name="Cai H."/>
            <person name="Collins K."/>
            <person name="Stewart B.A."/>
            <person name="Lee S.R."/>
            <person name="Wilamowska K."/>
            <person name="Weinberg Z."/>
            <person name="Ruzzo W.L."/>
            <person name="Wloga D."/>
            <person name="Gaertig J."/>
            <person name="Frankel J."/>
            <person name="Tsao C.-C."/>
            <person name="Gorovsky M.A."/>
            <person name="Keeling P.J."/>
            <person name="Waller R.F."/>
            <person name="Patron N.J."/>
            <person name="Cherry J.M."/>
            <person name="Stover N.A."/>
            <person name="Krieger C.J."/>
            <person name="del Toro C."/>
            <person name="Ryder H.F."/>
            <person name="Williamson S.C."/>
            <person name="Barbeau R.A."/>
            <person name="Hamilton E.P."/>
            <person name="Orias E."/>
        </authorList>
    </citation>
    <scope>NUCLEOTIDE SEQUENCE [LARGE SCALE GENOMIC DNA]</scope>
    <source>
        <strain evidence="5">SB210</strain>
    </source>
</reference>
<evidence type="ECO:0000256" key="1">
    <source>
        <dbReference type="ARBA" id="ARBA00022737"/>
    </source>
</evidence>
<evidence type="ECO:0000256" key="2">
    <source>
        <dbReference type="PROSITE-ProRule" id="PRU00235"/>
    </source>
</evidence>
<dbReference type="PANTHER" id="PTHR22870:SF408">
    <property type="entry name" value="OS09G0560450 PROTEIN"/>
    <property type="match status" value="1"/>
</dbReference>
<dbReference type="Pfam" id="PF25390">
    <property type="entry name" value="WD40_RLD"/>
    <property type="match status" value="1"/>
</dbReference>
<dbReference type="AlphaFoldDB" id="I7MG14"/>
<evidence type="ECO:0000313" key="5">
    <source>
        <dbReference type="Proteomes" id="UP000009168"/>
    </source>
</evidence>
<feature type="repeat" description="RCC1" evidence="2">
    <location>
        <begin position="250"/>
        <end position="305"/>
    </location>
</feature>
<feature type="repeat" description="RCC1" evidence="2">
    <location>
        <begin position="362"/>
        <end position="413"/>
    </location>
</feature>
<dbReference type="SUPFAM" id="SSF50985">
    <property type="entry name" value="RCC1/BLIP-II"/>
    <property type="match status" value="2"/>
</dbReference>
<dbReference type="PANTHER" id="PTHR22870">
    <property type="entry name" value="REGULATOR OF CHROMOSOME CONDENSATION"/>
    <property type="match status" value="1"/>
</dbReference>
<sequence>MTSTKLYARGVNFMGQLGLLNRYQNSPNFQEIQQLNGRQIEQVETHFSHSFCRLNDGQILHWGYVLDSLTSTRILNYYKSSPKLCQTWQKYAPFGRTLSMRLGEEQLNLMNVKTVMQKQAVKFSIGGGFILALNNDGSVFGLGENYKGQLGTGDLGFKHHFEQIKFDTKEKIVDITAGYQHSIFLTESGYLYGTGRANWHQIVPYLKEDKQDSRSYVDFHKIPKRMVIKNEKVKKMSAGFSHTIFLTLSNKIYGIGLNNHGQCGASNLNRITCDEYHPVYTELDSDEKIIDIAAGKSHNIFITNKKKIFAFGATIHNQIGRLPEFDIDQCSPTQVRIEMEEDEYPTKVKAAFDRSAVFTNKGNCYVWGGEDLRAIGAENYGPVQNLKKEMGLTSEQIKDVGLGYLHTLVLVEQ</sequence>
<protein>
    <submittedName>
        <fullName evidence="4">Chromosome condensation regulator RCC1 repeat protein</fullName>
    </submittedName>
</protein>
<name>I7MG14_TETTS</name>
<dbReference type="EMBL" id="GG662608">
    <property type="protein sequence ID" value="EAS00882.2"/>
    <property type="molecule type" value="Genomic_DNA"/>
</dbReference>
<dbReference type="PROSITE" id="PS00626">
    <property type="entry name" value="RCC1_2"/>
    <property type="match status" value="2"/>
</dbReference>
<gene>
    <name evidence="4" type="ORF">TTHERM_00310530</name>
</gene>
<dbReference type="InParanoid" id="I7MG14"/>
<accession>I7MG14</accession>
<evidence type="ECO:0000259" key="3">
    <source>
        <dbReference type="Pfam" id="PF25390"/>
    </source>
</evidence>
<dbReference type="OrthoDB" id="8068875at2759"/>
<feature type="repeat" description="RCC1" evidence="2">
    <location>
        <begin position="137"/>
        <end position="188"/>
    </location>
</feature>
<dbReference type="InterPro" id="IPR058923">
    <property type="entry name" value="RCC1-like_dom"/>
</dbReference>
<organism evidence="4 5">
    <name type="scientific">Tetrahymena thermophila (strain SB210)</name>
    <dbReference type="NCBI Taxonomy" id="312017"/>
    <lineage>
        <taxon>Eukaryota</taxon>
        <taxon>Sar</taxon>
        <taxon>Alveolata</taxon>
        <taxon>Ciliophora</taxon>
        <taxon>Intramacronucleata</taxon>
        <taxon>Oligohymenophorea</taxon>
        <taxon>Hymenostomatida</taxon>
        <taxon>Tetrahymenina</taxon>
        <taxon>Tetrahymenidae</taxon>
        <taxon>Tetrahymena</taxon>
    </lineage>
</organism>
<keyword evidence="5" id="KW-1185">Reference proteome</keyword>
<dbReference type="InterPro" id="IPR000408">
    <property type="entry name" value="Reg_chr_condens"/>
</dbReference>
<dbReference type="InterPro" id="IPR051210">
    <property type="entry name" value="Ub_ligase/GEF_domain"/>
</dbReference>
<dbReference type="GeneID" id="7842788"/>
<keyword evidence="1" id="KW-0677">Repeat</keyword>
<dbReference type="Gene3D" id="2.130.10.30">
    <property type="entry name" value="Regulator of chromosome condensation 1/beta-lactamase-inhibitor protein II"/>
    <property type="match status" value="3"/>
</dbReference>
<dbReference type="InterPro" id="IPR009091">
    <property type="entry name" value="RCC1/BLIP-II"/>
</dbReference>
<dbReference type="KEGG" id="tet:TTHERM_00310530"/>
<dbReference type="PROSITE" id="PS50012">
    <property type="entry name" value="RCC1_3"/>
    <property type="match status" value="3"/>
</dbReference>
<dbReference type="PRINTS" id="PR00633">
    <property type="entry name" value="RCCNDNSATION"/>
</dbReference>
<dbReference type="RefSeq" id="XP_001021128.2">
    <property type="nucleotide sequence ID" value="XM_001021128.2"/>
</dbReference>
<feature type="domain" description="RCC1-like" evidence="3">
    <location>
        <begin position="6"/>
        <end position="409"/>
    </location>
</feature>
<dbReference type="STRING" id="312017.I7MG14"/>
<proteinExistence type="predicted"/>
<dbReference type="eggNOG" id="KOG1426">
    <property type="taxonomic scope" value="Eukaryota"/>
</dbReference>
<evidence type="ECO:0000313" key="4">
    <source>
        <dbReference type="EMBL" id="EAS00882.2"/>
    </source>
</evidence>